<proteinExistence type="predicted"/>
<reference evidence="1" key="1">
    <citation type="submission" date="2021-04" db="EMBL/GenBank/DDBJ databases">
        <title>novel species isolated from subtropical streams in China.</title>
        <authorList>
            <person name="Lu H."/>
        </authorList>
    </citation>
    <scope>NUCLEOTIDE SEQUENCE</scope>
    <source>
        <strain evidence="1">LFS511W</strain>
    </source>
</reference>
<sequence length="94" mass="10280">GNATLIWFGNAQGYTIKQDGIFREQLLRISADGSQLSSVEDACCGALAEAYFIGSSDNLRQFARVKLHTATILPEHTLNQKSTVTAHQTLILRS</sequence>
<name>A0A941I8F2_9BURK</name>
<gene>
    <name evidence="1" type="ORF">KDM89_22015</name>
</gene>
<organism evidence="1 2">
    <name type="scientific">Undibacterium luofuense</name>
    <dbReference type="NCBI Taxonomy" id="2828733"/>
    <lineage>
        <taxon>Bacteria</taxon>
        <taxon>Pseudomonadati</taxon>
        <taxon>Pseudomonadota</taxon>
        <taxon>Betaproteobacteria</taxon>
        <taxon>Burkholderiales</taxon>
        <taxon>Oxalobacteraceae</taxon>
        <taxon>Undibacterium</taxon>
    </lineage>
</organism>
<protein>
    <submittedName>
        <fullName evidence="1">Uncharacterized protein</fullName>
    </submittedName>
</protein>
<dbReference type="EMBL" id="JAGSPN010000642">
    <property type="protein sequence ID" value="MBR7784811.1"/>
    <property type="molecule type" value="Genomic_DNA"/>
</dbReference>
<accession>A0A941I8F2</accession>
<dbReference type="RefSeq" id="WP_212689874.1">
    <property type="nucleotide sequence ID" value="NZ_JAGSPN010000642.1"/>
</dbReference>
<keyword evidence="2" id="KW-1185">Reference proteome</keyword>
<evidence type="ECO:0000313" key="2">
    <source>
        <dbReference type="Proteomes" id="UP000680067"/>
    </source>
</evidence>
<dbReference type="AlphaFoldDB" id="A0A941I8F2"/>
<feature type="non-terminal residue" evidence="1">
    <location>
        <position position="1"/>
    </location>
</feature>
<feature type="non-terminal residue" evidence="1">
    <location>
        <position position="94"/>
    </location>
</feature>
<dbReference type="Proteomes" id="UP000680067">
    <property type="component" value="Unassembled WGS sequence"/>
</dbReference>
<evidence type="ECO:0000313" key="1">
    <source>
        <dbReference type="EMBL" id="MBR7784811.1"/>
    </source>
</evidence>
<comment type="caution">
    <text evidence="1">The sequence shown here is derived from an EMBL/GenBank/DDBJ whole genome shotgun (WGS) entry which is preliminary data.</text>
</comment>